<reference evidence="1" key="1">
    <citation type="submission" date="2018-01" db="EMBL/GenBank/DDBJ databases">
        <authorList>
            <person name="Regsiter A."/>
            <person name="William W."/>
        </authorList>
    </citation>
    <scope>NUCLEOTIDE SEQUENCE</scope>
    <source>
        <strain evidence="1">TRIP AH-1</strain>
    </source>
</reference>
<accession>A0A445MWI6</accession>
<gene>
    <name evidence="1" type="ORF">PITCH_A1950002</name>
</gene>
<sequence length="69" mass="7975">MNLLPIPSIHDIEDLFCLTRTNCLSLDEINPRILSLEPFLSWHLNPLLNNPKVSYPTIYPTREIIIGVF</sequence>
<organism evidence="1">
    <name type="scientific">uncultured Desulfobacterium sp</name>
    <dbReference type="NCBI Taxonomy" id="201089"/>
    <lineage>
        <taxon>Bacteria</taxon>
        <taxon>Pseudomonadati</taxon>
        <taxon>Thermodesulfobacteriota</taxon>
        <taxon>Desulfobacteria</taxon>
        <taxon>Desulfobacterales</taxon>
        <taxon>Desulfobacteriaceae</taxon>
        <taxon>Desulfobacterium</taxon>
        <taxon>environmental samples</taxon>
    </lineage>
</organism>
<name>A0A445MWI6_9BACT</name>
<evidence type="ECO:0000313" key="1">
    <source>
        <dbReference type="EMBL" id="SPD73769.1"/>
    </source>
</evidence>
<dbReference type="AlphaFoldDB" id="A0A445MWI6"/>
<proteinExistence type="predicted"/>
<dbReference type="EMBL" id="OJIN01000107">
    <property type="protein sequence ID" value="SPD73769.1"/>
    <property type="molecule type" value="Genomic_DNA"/>
</dbReference>
<protein>
    <submittedName>
        <fullName evidence="1">Uncharacterized protein</fullName>
    </submittedName>
</protein>